<sequence>VHKQVLQQESTVFARMFESQWKESVENRMEIPEFSYKIVKLAIDSLYSMESIKNSIDILPHTVVEYANLAAKYGFVEFQDWCVQYLILCMKCQYSVKNIESLEAKTEKALLQKLFLNPTIFKPFNWKLKGINSVDMEEKMEF</sequence>
<dbReference type="WBParaSite" id="ES5_v2.g18625.t1">
    <property type="protein sequence ID" value="ES5_v2.g18625.t1"/>
    <property type="gene ID" value="ES5_v2.g18625"/>
</dbReference>
<name>A0AC34FMK0_9BILA</name>
<protein>
    <submittedName>
        <fullName evidence="2">BTB domain-containing protein</fullName>
    </submittedName>
</protein>
<evidence type="ECO:0000313" key="1">
    <source>
        <dbReference type="Proteomes" id="UP000887579"/>
    </source>
</evidence>
<evidence type="ECO:0000313" key="2">
    <source>
        <dbReference type="WBParaSite" id="ES5_v2.g18625.t1"/>
    </source>
</evidence>
<organism evidence="1 2">
    <name type="scientific">Panagrolaimus sp. ES5</name>
    <dbReference type="NCBI Taxonomy" id="591445"/>
    <lineage>
        <taxon>Eukaryota</taxon>
        <taxon>Metazoa</taxon>
        <taxon>Ecdysozoa</taxon>
        <taxon>Nematoda</taxon>
        <taxon>Chromadorea</taxon>
        <taxon>Rhabditida</taxon>
        <taxon>Tylenchina</taxon>
        <taxon>Panagrolaimomorpha</taxon>
        <taxon>Panagrolaimoidea</taxon>
        <taxon>Panagrolaimidae</taxon>
        <taxon>Panagrolaimus</taxon>
    </lineage>
</organism>
<dbReference type="Proteomes" id="UP000887579">
    <property type="component" value="Unplaced"/>
</dbReference>
<reference evidence="2" key="1">
    <citation type="submission" date="2022-11" db="UniProtKB">
        <authorList>
            <consortium name="WormBaseParasite"/>
        </authorList>
    </citation>
    <scope>IDENTIFICATION</scope>
</reference>
<proteinExistence type="predicted"/>
<accession>A0AC34FMK0</accession>